<proteinExistence type="predicted"/>
<evidence type="ECO:0000313" key="2">
    <source>
        <dbReference type="EMBL" id="CAG8748074.1"/>
    </source>
</evidence>
<accession>A0A9N9ISN2</accession>
<sequence length="106" mass="12623">LSYFANEMTENEILEILNQTNINTFEERLEKEGFDKNKLLLFNNLDFNEPYTLTKENLFSDNKDNDEDLLLEANEILENINEQTSQISEQDDYNWDPEDYLNSDDD</sequence>
<comment type="caution">
    <text evidence="2">The sequence shown here is derived from an EMBL/GenBank/DDBJ whole genome shotgun (WGS) entry which is preliminary data.</text>
</comment>
<gene>
    <name evidence="2" type="ORF">RFULGI_LOCUS13396</name>
</gene>
<dbReference type="EMBL" id="CAJVPZ010035004">
    <property type="protein sequence ID" value="CAG8748074.1"/>
    <property type="molecule type" value="Genomic_DNA"/>
</dbReference>
<dbReference type="OrthoDB" id="2447961at2759"/>
<name>A0A9N9ISN2_9GLOM</name>
<feature type="compositionally biased region" description="Acidic residues" evidence="1">
    <location>
        <begin position="89"/>
        <end position="106"/>
    </location>
</feature>
<organism evidence="2 3">
    <name type="scientific">Racocetra fulgida</name>
    <dbReference type="NCBI Taxonomy" id="60492"/>
    <lineage>
        <taxon>Eukaryota</taxon>
        <taxon>Fungi</taxon>
        <taxon>Fungi incertae sedis</taxon>
        <taxon>Mucoromycota</taxon>
        <taxon>Glomeromycotina</taxon>
        <taxon>Glomeromycetes</taxon>
        <taxon>Diversisporales</taxon>
        <taxon>Gigasporaceae</taxon>
        <taxon>Racocetra</taxon>
    </lineage>
</organism>
<protein>
    <submittedName>
        <fullName evidence="2">17921_t:CDS:1</fullName>
    </submittedName>
</protein>
<dbReference type="AlphaFoldDB" id="A0A9N9ISN2"/>
<dbReference type="Proteomes" id="UP000789396">
    <property type="component" value="Unassembled WGS sequence"/>
</dbReference>
<evidence type="ECO:0000256" key="1">
    <source>
        <dbReference type="SAM" id="MobiDB-lite"/>
    </source>
</evidence>
<keyword evidence="3" id="KW-1185">Reference proteome</keyword>
<reference evidence="2" key="1">
    <citation type="submission" date="2021-06" db="EMBL/GenBank/DDBJ databases">
        <authorList>
            <person name="Kallberg Y."/>
            <person name="Tangrot J."/>
            <person name="Rosling A."/>
        </authorList>
    </citation>
    <scope>NUCLEOTIDE SEQUENCE</scope>
    <source>
        <strain evidence="2">IN212</strain>
    </source>
</reference>
<feature type="region of interest" description="Disordered" evidence="1">
    <location>
        <begin position="82"/>
        <end position="106"/>
    </location>
</feature>
<feature type="non-terminal residue" evidence="2">
    <location>
        <position position="106"/>
    </location>
</feature>
<evidence type="ECO:0000313" key="3">
    <source>
        <dbReference type="Proteomes" id="UP000789396"/>
    </source>
</evidence>